<dbReference type="EMBL" id="MCGN01000009">
    <property type="protein sequence ID" value="ORY93578.1"/>
    <property type="molecule type" value="Genomic_DNA"/>
</dbReference>
<comment type="caution">
    <text evidence="7">The sequence shown here is derived from an EMBL/GenBank/DDBJ whole genome shotgun (WGS) entry which is preliminary data.</text>
</comment>
<comment type="similarity">
    <text evidence="2">Belongs to the IFI6/IFI27 family.</text>
</comment>
<evidence type="ECO:0000256" key="1">
    <source>
        <dbReference type="ARBA" id="ARBA00004141"/>
    </source>
</evidence>
<dbReference type="Gene3D" id="6.10.110.10">
    <property type="match status" value="1"/>
</dbReference>
<dbReference type="GO" id="GO:0016020">
    <property type="term" value="C:membrane"/>
    <property type="evidence" value="ECO:0007669"/>
    <property type="project" value="UniProtKB-SubCell"/>
</dbReference>
<protein>
    <submittedName>
        <fullName evidence="7">Uncharacterized protein</fullName>
    </submittedName>
</protein>
<organism evidence="7 8">
    <name type="scientific">Syncephalastrum racemosum</name>
    <name type="common">Filamentous fungus</name>
    <dbReference type="NCBI Taxonomy" id="13706"/>
    <lineage>
        <taxon>Eukaryota</taxon>
        <taxon>Fungi</taxon>
        <taxon>Fungi incertae sedis</taxon>
        <taxon>Mucoromycota</taxon>
        <taxon>Mucoromycotina</taxon>
        <taxon>Mucoromycetes</taxon>
        <taxon>Mucorales</taxon>
        <taxon>Syncephalastraceae</taxon>
        <taxon>Syncephalastrum</taxon>
    </lineage>
</organism>
<evidence type="ECO:0000256" key="4">
    <source>
        <dbReference type="ARBA" id="ARBA00022989"/>
    </source>
</evidence>
<keyword evidence="8" id="KW-1185">Reference proteome</keyword>
<dbReference type="AlphaFoldDB" id="A0A1X2H5I1"/>
<gene>
    <name evidence="7" type="ORF">BCR43DRAFT_382191</name>
</gene>
<feature type="transmembrane region" description="Helical" evidence="6">
    <location>
        <begin position="88"/>
        <end position="111"/>
    </location>
</feature>
<dbReference type="Pfam" id="PF06140">
    <property type="entry name" value="Ifi-6-16"/>
    <property type="match status" value="1"/>
</dbReference>
<evidence type="ECO:0000256" key="2">
    <source>
        <dbReference type="ARBA" id="ARBA00007262"/>
    </source>
</evidence>
<evidence type="ECO:0000256" key="3">
    <source>
        <dbReference type="ARBA" id="ARBA00022692"/>
    </source>
</evidence>
<dbReference type="InterPro" id="IPR038213">
    <property type="entry name" value="IFI6/IFI27-like_sf"/>
</dbReference>
<evidence type="ECO:0000256" key="6">
    <source>
        <dbReference type="SAM" id="Phobius"/>
    </source>
</evidence>
<accession>A0A1X2H5I1</accession>
<comment type="subcellular location">
    <subcellularLocation>
        <location evidence="1">Membrane</location>
        <topology evidence="1">Multi-pass membrane protein</topology>
    </subcellularLocation>
</comment>
<dbReference type="Proteomes" id="UP000242180">
    <property type="component" value="Unassembled WGS sequence"/>
</dbReference>
<dbReference type="OrthoDB" id="440424at2759"/>
<proteinExistence type="inferred from homology"/>
<keyword evidence="3 6" id="KW-0812">Transmembrane</keyword>
<keyword evidence="4 6" id="KW-1133">Transmembrane helix</keyword>
<evidence type="ECO:0000313" key="8">
    <source>
        <dbReference type="Proteomes" id="UP000242180"/>
    </source>
</evidence>
<dbReference type="InterPro" id="IPR009311">
    <property type="entry name" value="IFI6/IFI27-like"/>
</dbReference>
<dbReference type="InParanoid" id="A0A1X2H5I1"/>
<evidence type="ECO:0000313" key="7">
    <source>
        <dbReference type="EMBL" id="ORY93578.1"/>
    </source>
</evidence>
<reference evidence="7 8" key="1">
    <citation type="submission" date="2016-07" db="EMBL/GenBank/DDBJ databases">
        <title>Pervasive Adenine N6-methylation of Active Genes in Fungi.</title>
        <authorList>
            <consortium name="DOE Joint Genome Institute"/>
            <person name="Mondo S.J."/>
            <person name="Dannebaum R.O."/>
            <person name="Kuo R.C."/>
            <person name="Labutti K."/>
            <person name="Haridas S."/>
            <person name="Kuo A."/>
            <person name="Salamov A."/>
            <person name="Ahrendt S.R."/>
            <person name="Lipzen A."/>
            <person name="Sullivan W."/>
            <person name="Andreopoulos W.B."/>
            <person name="Clum A."/>
            <person name="Lindquist E."/>
            <person name="Daum C."/>
            <person name="Ramamoorthy G.K."/>
            <person name="Gryganskyi A."/>
            <person name="Culley D."/>
            <person name="Magnuson J.K."/>
            <person name="James T.Y."/>
            <person name="O'Malley M.A."/>
            <person name="Stajich J.E."/>
            <person name="Spatafora J.W."/>
            <person name="Visel A."/>
            <person name="Grigoriev I.V."/>
        </authorList>
    </citation>
    <scope>NUCLEOTIDE SEQUENCE [LARGE SCALE GENOMIC DNA]</scope>
    <source>
        <strain evidence="7 8">NRRL 2496</strain>
    </source>
</reference>
<evidence type="ECO:0000256" key="5">
    <source>
        <dbReference type="ARBA" id="ARBA00023136"/>
    </source>
</evidence>
<feature type="transmembrane region" description="Helical" evidence="6">
    <location>
        <begin position="56"/>
        <end position="76"/>
    </location>
</feature>
<keyword evidence="5 6" id="KW-0472">Membrane</keyword>
<name>A0A1X2H5I1_SYNRA</name>
<sequence>MTQRQITKKQLLLEKTRFVEAVIEVLHGHLPQLKQIIGPIVGTCLSSLGVQAIIRLIGFGALGPVGGSLAALWQSYLGDVPARSIFSILQSIGMTGSLGRFSISFGAAWAAM</sequence>